<keyword evidence="1" id="KW-0472">Membrane</keyword>
<keyword evidence="1" id="KW-1133">Transmembrane helix</keyword>
<dbReference type="Proteomes" id="UP000600918">
    <property type="component" value="Unassembled WGS sequence"/>
</dbReference>
<name>A0A834KS51_VESPE</name>
<gene>
    <name evidence="2" type="ORF">H0235_013619</name>
</gene>
<proteinExistence type="predicted"/>
<reference evidence="2" key="1">
    <citation type="journal article" date="2020" name="G3 (Bethesda)">
        <title>High-Quality Assemblies for Three Invasive Social Wasps from the &lt;i&gt;Vespula&lt;/i&gt; Genus.</title>
        <authorList>
            <person name="Harrop T.W.R."/>
            <person name="Guhlin J."/>
            <person name="McLaughlin G.M."/>
            <person name="Permina E."/>
            <person name="Stockwell P."/>
            <person name="Gilligan J."/>
            <person name="Le Lec M.F."/>
            <person name="Gruber M.A.M."/>
            <person name="Quinn O."/>
            <person name="Lovegrove M."/>
            <person name="Duncan E.J."/>
            <person name="Remnant E.J."/>
            <person name="Van Eeckhoven J."/>
            <person name="Graham B."/>
            <person name="Knapp R.A."/>
            <person name="Langford K.W."/>
            <person name="Kronenberg Z."/>
            <person name="Press M.O."/>
            <person name="Eacker S.M."/>
            <person name="Wilson-Rankin E.E."/>
            <person name="Purcell J."/>
            <person name="Lester P.J."/>
            <person name="Dearden P.K."/>
        </authorList>
    </citation>
    <scope>NUCLEOTIDE SEQUENCE</scope>
    <source>
        <strain evidence="2">Volc-1</strain>
    </source>
</reference>
<feature type="transmembrane region" description="Helical" evidence="1">
    <location>
        <begin position="38"/>
        <end position="57"/>
    </location>
</feature>
<dbReference type="EMBL" id="JACSDY010000013">
    <property type="protein sequence ID" value="KAF7411012.1"/>
    <property type="molecule type" value="Genomic_DNA"/>
</dbReference>
<comment type="caution">
    <text evidence="2">The sequence shown here is derived from an EMBL/GenBank/DDBJ whole genome shotgun (WGS) entry which is preliminary data.</text>
</comment>
<sequence length="103" mass="11273">MTGGPYMKNSNRSSFACSCINDTLALAVKRKPTSVIRALLLLLLALLLVIVVIVIVVEVGVEKQTGQPFVVFRTDCYVSTVTVRMTATFSSREKYAINSENSN</sequence>
<evidence type="ECO:0000256" key="1">
    <source>
        <dbReference type="SAM" id="Phobius"/>
    </source>
</evidence>
<dbReference type="AlphaFoldDB" id="A0A834KS51"/>
<accession>A0A834KS51</accession>
<organism evidence="2 3">
    <name type="scientific">Vespula pensylvanica</name>
    <name type="common">Western yellow jacket</name>
    <name type="synonym">Wasp</name>
    <dbReference type="NCBI Taxonomy" id="30213"/>
    <lineage>
        <taxon>Eukaryota</taxon>
        <taxon>Metazoa</taxon>
        <taxon>Ecdysozoa</taxon>
        <taxon>Arthropoda</taxon>
        <taxon>Hexapoda</taxon>
        <taxon>Insecta</taxon>
        <taxon>Pterygota</taxon>
        <taxon>Neoptera</taxon>
        <taxon>Endopterygota</taxon>
        <taxon>Hymenoptera</taxon>
        <taxon>Apocrita</taxon>
        <taxon>Aculeata</taxon>
        <taxon>Vespoidea</taxon>
        <taxon>Vespidae</taxon>
        <taxon>Vespinae</taxon>
        <taxon>Vespula</taxon>
    </lineage>
</organism>
<keyword evidence="3" id="KW-1185">Reference proteome</keyword>
<protein>
    <submittedName>
        <fullName evidence="2">Uncharacterized protein</fullName>
    </submittedName>
</protein>
<evidence type="ECO:0000313" key="2">
    <source>
        <dbReference type="EMBL" id="KAF7411012.1"/>
    </source>
</evidence>
<evidence type="ECO:0000313" key="3">
    <source>
        <dbReference type="Proteomes" id="UP000600918"/>
    </source>
</evidence>
<keyword evidence="1" id="KW-0812">Transmembrane</keyword>